<dbReference type="PhylomeDB" id="B6QQ91"/>
<accession>B6QQ91</accession>
<dbReference type="HOGENOM" id="CLU_096188_0_1_1"/>
<dbReference type="EMBL" id="DS995904">
    <property type="protein sequence ID" value="EEA20234.1"/>
    <property type="molecule type" value="Genomic_DNA"/>
</dbReference>
<evidence type="ECO:0000313" key="2">
    <source>
        <dbReference type="EMBL" id="EEA20234.1"/>
    </source>
</evidence>
<name>B6QQ91_TALMQ</name>
<dbReference type="InterPro" id="IPR047142">
    <property type="entry name" value="OryJ/VirC-like"/>
</dbReference>
<protein>
    <recommendedName>
        <fullName evidence="1">Cupin type-2 domain-containing protein</fullName>
    </recommendedName>
</protein>
<dbReference type="Gene3D" id="2.60.120.10">
    <property type="entry name" value="Jelly Rolls"/>
    <property type="match status" value="1"/>
</dbReference>
<evidence type="ECO:0000259" key="1">
    <source>
        <dbReference type="Pfam" id="PF07883"/>
    </source>
</evidence>
<dbReference type="CDD" id="cd02231">
    <property type="entry name" value="cupin_BLL6423-like"/>
    <property type="match status" value="1"/>
</dbReference>
<dbReference type="Pfam" id="PF07883">
    <property type="entry name" value="Cupin_2"/>
    <property type="match status" value="1"/>
</dbReference>
<evidence type="ECO:0000313" key="3">
    <source>
        <dbReference type="Proteomes" id="UP000001294"/>
    </source>
</evidence>
<dbReference type="OrthoDB" id="5840532at2759"/>
<dbReference type="PANTHER" id="PTHR36156:SF2">
    <property type="entry name" value="CUPIN TYPE-2 DOMAIN-CONTAINING PROTEIN"/>
    <property type="match status" value="1"/>
</dbReference>
<proteinExistence type="predicted"/>
<dbReference type="Proteomes" id="UP000001294">
    <property type="component" value="Unassembled WGS sequence"/>
</dbReference>
<dbReference type="SUPFAM" id="SSF51182">
    <property type="entry name" value="RmlC-like cupins"/>
    <property type="match status" value="1"/>
</dbReference>
<dbReference type="PANTHER" id="PTHR36156">
    <property type="entry name" value="SLR2101 PROTEIN"/>
    <property type="match status" value="1"/>
</dbReference>
<keyword evidence="3" id="KW-1185">Reference proteome</keyword>
<gene>
    <name evidence="2" type="ORF">PMAA_040930</name>
</gene>
<dbReference type="InterPro" id="IPR011051">
    <property type="entry name" value="RmlC_Cupin_sf"/>
</dbReference>
<organism evidence="2 3">
    <name type="scientific">Talaromyces marneffei (strain ATCC 18224 / CBS 334.59 / QM 7333)</name>
    <name type="common">Penicillium marneffei</name>
    <dbReference type="NCBI Taxonomy" id="441960"/>
    <lineage>
        <taxon>Eukaryota</taxon>
        <taxon>Fungi</taxon>
        <taxon>Dikarya</taxon>
        <taxon>Ascomycota</taxon>
        <taxon>Pezizomycotina</taxon>
        <taxon>Eurotiomycetes</taxon>
        <taxon>Eurotiomycetidae</taxon>
        <taxon>Eurotiales</taxon>
        <taxon>Trichocomaceae</taxon>
        <taxon>Talaromyces</taxon>
        <taxon>Talaromyces sect. Talaromyces</taxon>
    </lineage>
</organism>
<feature type="domain" description="Cupin type-2" evidence="1">
    <location>
        <begin position="90"/>
        <end position="158"/>
    </location>
</feature>
<dbReference type="InterPro" id="IPR013096">
    <property type="entry name" value="Cupin_2"/>
</dbReference>
<dbReference type="VEuPathDB" id="FungiDB:PMAA_040930"/>
<reference evidence="3" key="1">
    <citation type="journal article" date="2015" name="Genome Announc.">
        <title>Genome sequence of the AIDS-associated pathogen Penicillium marneffei (ATCC18224) and its near taxonomic relative Talaromyces stipitatus (ATCC10500).</title>
        <authorList>
            <person name="Nierman W.C."/>
            <person name="Fedorova-Abrams N.D."/>
            <person name="Andrianopoulos A."/>
        </authorList>
    </citation>
    <scope>NUCLEOTIDE SEQUENCE [LARGE SCALE GENOMIC DNA]</scope>
    <source>
        <strain evidence="3">ATCC 18224 / CBS 334.59 / QM 7333</strain>
    </source>
</reference>
<sequence length="182" mass="19967">MAEDQILDNGLPQLNRYITDHRPDGKAVFNTEIPAPLSWQKLPSGSAIALSYSTTEFPANLDGGKDIAKYQSYLQSPPGLTVPGGSVLRVVDLNPGSLSPMHRTLSLDYGVVMEGEIDLLLDSGEVRHMKRGDIIIQRGTMHAWRNPSKTDWARVFFVMQESQPVQLEDGKTLGEDDGMGTA</sequence>
<dbReference type="AlphaFoldDB" id="B6QQ91"/>
<dbReference type="InterPro" id="IPR014710">
    <property type="entry name" value="RmlC-like_jellyroll"/>
</dbReference>